<accession>A0A6H0Y3I0</accession>
<evidence type="ECO:0000256" key="2">
    <source>
        <dbReference type="ARBA" id="ARBA00009525"/>
    </source>
</evidence>
<comment type="similarity">
    <text evidence="2">Belongs to the XPC family.</text>
</comment>
<feature type="compositionally biased region" description="Basic and acidic residues" evidence="6">
    <location>
        <begin position="829"/>
        <end position="840"/>
    </location>
</feature>
<dbReference type="SMART" id="SM01030">
    <property type="entry name" value="BHD_1"/>
    <property type="match status" value="1"/>
</dbReference>
<dbReference type="Pfam" id="PF10404">
    <property type="entry name" value="BHD_2"/>
    <property type="match status" value="1"/>
</dbReference>
<evidence type="ECO:0000313" key="11">
    <source>
        <dbReference type="Proteomes" id="UP000503462"/>
    </source>
</evidence>
<feature type="compositionally biased region" description="Acidic residues" evidence="6">
    <location>
        <begin position="811"/>
        <end position="828"/>
    </location>
</feature>
<evidence type="ECO:0000256" key="6">
    <source>
        <dbReference type="SAM" id="MobiDB-lite"/>
    </source>
</evidence>
<dbReference type="InterPro" id="IPR018327">
    <property type="entry name" value="BHD_2"/>
</dbReference>
<feature type="compositionally biased region" description="Basic and acidic residues" evidence="6">
    <location>
        <begin position="898"/>
        <end position="914"/>
    </location>
</feature>
<keyword evidence="5" id="KW-0539">Nucleus</keyword>
<feature type="compositionally biased region" description="Acidic residues" evidence="6">
    <location>
        <begin position="952"/>
        <end position="965"/>
    </location>
</feature>
<dbReference type="GO" id="GO:0005737">
    <property type="term" value="C:cytoplasm"/>
    <property type="evidence" value="ECO:0007669"/>
    <property type="project" value="TreeGrafter"/>
</dbReference>
<proteinExistence type="inferred from homology"/>
<protein>
    <recommendedName>
        <fullName evidence="12">Rad4 beta-hairpin domain-containing protein</fullName>
    </recommendedName>
</protein>
<reference evidence="10 11" key="1">
    <citation type="journal article" date="2016" name="Sci. Rep.">
        <title>Peltaster fructicola genome reveals evolution from an invasive phytopathogen to an ectophytic parasite.</title>
        <authorList>
            <person name="Xu C."/>
            <person name="Chen H."/>
            <person name="Gleason M.L."/>
            <person name="Xu J.R."/>
            <person name="Liu H."/>
            <person name="Zhang R."/>
            <person name="Sun G."/>
        </authorList>
    </citation>
    <scope>NUCLEOTIDE SEQUENCE [LARGE SCALE GENOMIC DNA]</scope>
    <source>
        <strain evidence="10 11">LNHT1506</strain>
    </source>
</reference>
<evidence type="ECO:0000313" key="10">
    <source>
        <dbReference type="EMBL" id="QIX01471.1"/>
    </source>
</evidence>
<dbReference type="InterPro" id="IPR018325">
    <property type="entry name" value="Rad4/PNGase_transGLS-fold"/>
</dbReference>
<dbReference type="GO" id="GO:0000111">
    <property type="term" value="C:nucleotide-excision repair factor 2 complex"/>
    <property type="evidence" value="ECO:0007669"/>
    <property type="project" value="TreeGrafter"/>
</dbReference>
<dbReference type="AlphaFoldDB" id="A0A6H0Y3I0"/>
<evidence type="ECO:0000256" key="4">
    <source>
        <dbReference type="ARBA" id="ARBA00023204"/>
    </source>
</evidence>
<dbReference type="InterPro" id="IPR004583">
    <property type="entry name" value="DNA_repair_Rad4"/>
</dbReference>
<evidence type="ECO:0008006" key="12">
    <source>
        <dbReference type="Google" id="ProtNLM"/>
    </source>
</evidence>
<comment type="subcellular location">
    <subcellularLocation>
        <location evidence="1">Nucleus</location>
    </subcellularLocation>
</comment>
<keyword evidence="4" id="KW-0234">DNA repair</keyword>
<dbReference type="Proteomes" id="UP000503462">
    <property type="component" value="Chromosome 5"/>
</dbReference>
<dbReference type="SMART" id="SM01032">
    <property type="entry name" value="BHD_3"/>
    <property type="match status" value="1"/>
</dbReference>
<dbReference type="InterPro" id="IPR038765">
    <property type="entry name" value="Papain-like_cys_pep_sf"/>
</dbReference>
<feature type="compositionally biased region" description="Basic and acidic residues" evidence="6">
    <location>
        <begin position="44"/>
        <end position="53"/>
    </location>
</feature>
<feature type="compositionally biased region" description="Basic residues" evidence="6">
    <location>
        <begin position="798"/>
        <end position="807"/>
    </location>
</feature>
<dbReference type="PANTHER" id="PTHR12135">
    <property type="entry name" value="DNA REPAIR PROTEIN XP-C / RAD4"/>
    <property type="match status" value="1"/>
</dbReference>
<dbReference type="OrthoDB" id="300780at2759"/>
<feature type="region of interest" description="Disordered" evidence="6">
    <location>
        <begin position="798"/>
        <end position="854"/>
    </location>
</feature>
<dbReference type="Pfam" id="PF03835">
    <property type="entry name" value="Rad4"/>
    <property type="match status" value="1"/>
</dbReference>
<dbReference type="Pfam" id="PF10403">
    <property type="entry name" value="BHD_1"/>
    <property type="match status" value="1"/>
</dbReference>
<feature type="region of interest" description="Disordered" evidence="6">
    <location>
        <begin position="1"/>
        <end position="101"/>
    </location>
</feature>
<organism evidence="10 11">
    <name type="scientific">Peltaster fructicola</name>
    <dbReference type="NCBI Taxonomy" id="286661"/>
    <lineage>
        <taxon>Eukaryota</taxon>
        <taxon>Fungi</taxon>
        <taxon>Dikarya</taxon>
        <taxon>Ascomycota</taxon>
        <taxon>Pezizomycotina</taxon>
        <taxon>Dothideomycetes</taxon>
        <taxon>Dothideomycetes incertae sedis</taxon>
        <taxon>Peltaster</taxon>
    </lineage>
</organism>
<dbReference type="InterPro" id="IPR036985">
    <property type="entry name" value="Transglutaminase-like_sf"/>
</dbReference>
<evidence type="ECO:0000256" key="3">
    <source>
        <dbReference type="ARBA" id="ARBA00022763"/>
    </source>
</evidence>
<feature type="region of interest" description="Disordered" evidence="6">
    <location>
        <begin position="893"/>
        <end position="965"/>
    </location>
</feature>
<dbReference type="GO" id="GO:0006289">
    <property type="term" value="P:nucleotide-excision repair"/>
    <property type="evidence" value="ECO:0007669"/>
    <property type="project" value="InterPro"/>
</dbReference>
<gene>
    <name evidence="10" type="ORF">AMS68_006988</name>
</gene>
<name>A0A6H0Y3I0_9PEZI</name>
<evidence type="ECO:0000259" key="8">
    <source>
        <dbReference type="SMART" id="SM01031"/>
    </source>
</evidence>
<dbReference type="Gene3D" id="3.90.260.10">
    <property type="entry name" value="Transglutaminase-like"/>
    <property type="match status" value="1"/>
</dbReference>
<evidence type="ECO:0000259" key="7">
    <source>
        <dbReference type="SMART" id="SM01030"/>
    </source>
</evidence>
<sequence>MPPRKALSVVTKAPKRQARATASSAKQEPAGIYDDLIAEATSETDFHSHDERPLKRRRPTPRAKPVIQSADAPPVKGKEREVAQSRSQVGTVPGLDDYLSGSEVAQNNAGLQSRRHEDAITDLDDNLSDSDLAFEDIDLENSSIIDIDSDEELEDVNISLGRAVQDGTGSSSRRRQVPRYEKELRFLGHKAHFVAMLGHCMVVNSRCNDRRVHRVLKPLLASTTRAYLRPNKEHTQFQQDRTFTMGLERACDTFREAFHVNAPGLTRAYWQGEKEFGDHAVLDRAEFREAAVKLAGSQDIGNQLFCALLRACGVHARLVCSLQVLPLANTIAASQTPTKPHKPRVFAIAPDTPIGKQDSSNLSIRERAVASARSRIGQPAFKATVVTSPAPRKSKPYHKLSYPVFWVEVLNAAYQKWAPVDPIVTQTFKKASKLEPPLSYPLNQLVYAIAFSKNGSAKDVTRRYAKAYNAKTRRMRLETTSEANRLWHRKVMGMFTKQSLSDADMVEETELTQRLAREGLPGNIQDFKGHPIYALERHLKRHEVIQPRREAGKVNAGTAAHPKMEPIYRREDVHVCRSADQWYRHGRVVKAGEQALKHVPARSRPKDSEDEIEQGDTALYTLQQTELYIPKAVVRGKIPRNAFGNLDVYVPSMVPNGAAHIRHPLAKSAAEILQIDAVDAVTGFKFARRKGTAVIEGAIVPEQYLDATHTVIEGLLWQEVDERSKARSALAMRMWKRLLQGLKIAERVASYATEPMQEVDSTLDMSNSTAWYADDDVPLHTAGRYTLDEIVDMAKAAKKTSKAKKRRQADSELDETDGEAMDDIEDIPDDRLHSRGRADVNELGGGFLPESPNAEEPAYIIETGGGFTMDDTDGVDSGGGFIVDDADTAQADGVQDNQIRHPLDTEVTSVHDQRSGSLRKPSTHGGRSARANAEQAVDVEDDDQDSLLSHDPEDDDVEPDWMESE</sequence>
<evidence type="ECO:0000256" key="1">
    <source>
        <dbReference type="ARBA" id="ARBA00004123"/>
    </source>
</evidence>
<dbReference type="GO" id="GO:0003684">
    <property type="term" value="F:damaged DNA binding"/>
    <property type="evidence" value="ECO:0007669"/>
    <property type="project" value="InterPro"/>
</dbReference>
<dbReference type="EMBL" id="CP051143">
    <property type="protein sequence ID" value="QIX01471.1"/>
    <property type="molecule type" value="Genomic_DNA"/>
</dbReference>
<dbReference type="GO" id="GO:0006298">
    <property type="term" value="P:mismatch repair"/>
    <property type="evidence" value="ECO:0007669"/>
    <property type="project" value="TreeGrafter"/>
</dbReference>
<evidence type="ECO:0000256" key="5">
    <source>
        <dbReference type="ARBA" id="ARBA00023242"/>
    </source>
</evidence>
<keyword evidence="3" id="KW-0227">DNA damage</keyword>
<dbReference type="Pfam" id="PF10405">
    <property type="entry name" value="BHD_3"/>
    <property type="match status" value="1"/>
</dbReference>
<dbReference type="Gene3D" id="2.20.20.110">
    <property type="entry name" value="Rad4, beta-hairpin domain BHD1"/>
    <property type="match status" value="1"/>
</dbReference>
<dbReference type="Gene3D" id="3.30.60.290">
    <property type="entry name" value="Rad4, beta-hairpin domain BHD2"/>
    <property type="match status" value="1"/>
</dbReference>
<dbReference type="SMART" id="SM01031">
    <property type="entry name" value="BHD_2"/>
    <property type="match status" value="1"/>
</dbReference>
<evidence type="ECO:0000259" key="9">
    <source>
        <dbReference type="SMART" id="SM01032"/>
    </source>
</evidence>
<dbReference type="InterPro" id="IPR018328">
    <property type="entry name" value="Rad4_beta-hairpin_dom3"/>
</dbReference>
<dbReference type="PANTHER" id="PTHR12135:SF0">
    <property type="entry name" value="DNA REPAIR PROTEIN COMPLEMENTING XP-C CELLS"/>
    <property type="match status" value="1"/>
</dbReference>
<dbReference type="GO" id="GO:0071942">
    <property type="term" value="C:XPC complex"/>
    <property type="evidence" value="ECO:0007669"/>
    <property type="project" value="TreeGrafter"/>
</dbReference>
<dbReference type="InterPro" id="IPR018326">
    <property type="entry name" value="Rad4_beta-hairpin_dom1"/>
</dbReference>
<dbReference type="GO" id="GO:0003697">
    <property type="term" value="F:single-stranded DNA binding"/>
    <property type="evidence" value="ECO:0007669"/>
    <property type="project" value="TreeGrafter"/>
</dbReference>
<keyword evidence="11" id="KW-1185">Reference proteome</keyword>
<dbReference type="InterPro" id="IPR042488">
    <property type="entry name" value="Rad4_BHD3_sf"/>
</dbReference>
<feature type="domain" description="Rad4 beta-hairpin" evidence="8">
    <location>
        <begin position="576"/>
        <end position="631"/>
    </location>
</feature>
<dbReference type="SUPFAM" id="SSF54001">
    <property type="entry name" value="Cysteine proteinases"/>
    <property type="match status" value="1"/>
</dbReference>
<feature type="domain" description="Rad4 beta-hairpin" evidence="9">
    <location>
        <begin position="638"/>
        <end position="712"/>
    </location>
</feature>
<dbReference type="Gene3D" id="3.30.70.2460">
    <property type="entry name" value="Rad4, beta-hairpin domain BHD3"/>
    <property type="match status" value="1"/>
</dbReference>
<feature type="domain" description="Rad4 beta-hairpin" evidence="7">
    <location>
        <begin position="516"/>
        <end position="574"/>
    </location>
</feature>